<dbReference type="CDD" id="cd00159">
    <property type="entry name" value="RhoGAP"/>
    <property type="match status" value="1"/>
</dbReference>
<dbReference type="Pfam" id="PF00130">
    <property type="entry name" value="C1_1"/>
    <property type="match status" value="1"/>
</dbReference>
<dbReference type="PROSITE" id="PS50081">
    <property type="entry name" value="ZF_DAG_PE_2"/>
    <property type="match status" value="1"/>
</dbReference>
<dbReference type="SMART" id="SM00132">
    <property type="entry name" value="LIM"/>
    <property type="match status" value="2"/>
</dbReference>
<keyword evidence="2 4" id="KW-0479">Metal-binding</keyword>
<evidence type="ECO:0000256" key="1">
    <source>
        <dbReference type="ARBA" id="ARBA00022468"/>
    </source>
</evidence>
<evidence type="ECO:0000259" key="6">
    <source>
        <dbReference type="PROSITE" id="PS50023"/>
    </source>
</evidence>
<dbReference type="PANTHER" id="PTHR46075">
    <property type="entry name" value="CHIMERIN FAMILY MEMBER"/>
    <property type="match status" value="1"/>
</dbReference>
<feature type="region of interest" description="Disordered" evidence="5">
    <location>
        <begin position="267"/>
        <end position="323"/>
    </location>
</feature>
<dbReference type="SUPFAM" id="SSF48350">
    <property type="entry name" value="GTPase activation domain, GAP"/>
    <property type="match status" value="1"/>
</dbReference>
<dbReference type="InterPro" id="IPR008936">
    <property type="entry name" value="Rho_GTPase_activation_prot"/>
</dbReference>
<accession>A0ABQ8PR47</accession>
<protein>
    <submittedName>
        <fullName evidence="9">Rho-type gtpase-activating protein</fullName>
    </submittedName>
</protein>
<feature type="compositionally biased region" description="Low complexity" evidence="5">
    <location>
        <begin position="429"/>
        <end position="438"/>
    </location>
</feature>
<dbReference type="PANTHER" id="PTHR46075:SF2">
    <property type="entry name" value="RHO GTPASE ACTIVATING PROTEIN AT 5A, ISOFORM A"/>
    <property type="match status" value="1"/>
</dbReference>
<feature type="domain" description="Rho-GAP" evidence="8">
    <location>
        <begin position="588"/>
        <end position="783"/>
    </location>
</feature>
<comment type="caution">
    <text evidence="9">The sequence shown here is derived from an EMBL/GenBank/DDBJ whole genome shotgun (WGS) entry which is preliminary data.</text>
</comment>
<name>A0ABQ8PR47_9FUNG</name>
<dbReference type="SUPFAM" id="SSF57716">
    <property type="entry name" value="Glucocorticoid receptor-like (DNA-binding domain)"/>
    <property type="match status" value="1"/>
</dbReference>
<dbReference type="SMART" id="SM00324">
    <property type="entry name" value="RhoGAP"/>
    <property type="match status" value="1"/>
</dbReference>
<feature type="region of interest" description="Disordered" evidence="5">
    <location>
        <begin position="477"/>
        <end position="497"/>
    </location>
</feature>
<feature type="compositionally biased region" description="Polar residues" evidence="5">
    <location>
        <begin position="878"/>
        <end position="893"/>
    </location>
</feature>
<evidence type="ECO:0000259" key="8">
    <source>
        <dbReference type="PROSITE" id="PS50238"/>
    </source>
</evidence>
<evidence type="ECO:0000256" key="3">
    <source>
        <dbReference type="ARBA" id="ARBA00022833"/>
    </source>
</evidence>
<gene>
    <name evidence="9" type="primary">RGA2</name>
    <name evidence="9" type="ORF">EDC05_001712</name>
</gene>
<feature type="compositionally biased region" description="Low complexity" evidence="5">
    <location>
        <begin position="409"/>
        <end position="419"/>
    </location>
</feature>
<dbReference type="EMBL" id="JANBQD010000013">
    <property type="protein sequence ID" value="KAJ1994270.1"/>
    <property type="molecule type" value="Genomic_DNA"/>
</dbReference>
<keyword evidence="4" id="KW-0440">LIM domain</keyword>
<dbReference type="Gene3D" id="2.10.110.10">
    <property type="entry name" value="Cysteine Rich Protein"/>
    <property type="match status" value="2"/>
</dbReference>
<feature type="domain" description="LIM zinc-binding" evidence="6">
    <location>
        <begin position="30"/>
        <end position="93"/>
    </location>
</feature>
<evidence type="ECO:0000313" key="9">
    <source>
        <dbReference type="EMBL" id="KAJ1994270.1"/>
    </source>
</evidence>
<keyword evidence="10" id="KW-1185">Reference proteome</keyword>
<dbReference type="PROSITE" id="PS00479">
    <property type="entry name" value="ZF_DAG_PE_1"/>
    <property type="match status" value="1"/>
</dbReference>
<dbReference type="Proteomes" id="UP001151295">
    <property type="component" value="Unassembled WGS sequence"/>
</dbReference>
<dbReference type="InterPro" id="IPR046349">
    <property type="entry name" value="C1-like_sf"/>
</dbReference>
<feature type="compositionally biased region" description="Low complexity" evidence="5">
    <location>
        <begin position="208"/>
        <end position="225"/>
    </location>
</feature>
<evidence type="ECO:0000259" key="7">
    <source>
        <dbReference type="PROSITE" id="PS50081"/>
    </source>
</evidence>
<dbReference type="CDD" id="cd08368">
    <property type="entry name" value="LIM"/>
    <property type="match status" value="1"/>
</dbReference>
<feature type="compositionally biased region" description="Basic and acidic residues" evidence="5">
    <location>
        <begin position="448"/>
        <end position="457"/>
    </location>
</feature>
<keyword evidence="1" id="KW-0343">GTPase activation</keyword>
<reference evidence="9" key="1">
    <citation type="submission" date="2022-07" db="EMBL/GenBank/DDBJ databases">
        <title>Phylogenomic reconstructions and comparative analyses of Kickxellomycotina fungi.</title>
        <authorList>
            <person name="Reynolds N.K."/>
            <person name="Stajich J.E."/>
            <person name="Barry K."/>
            <person name="Grigoriev I.V."/>
            <person name="Crous P."/>
            <person name="Smith M.E."/>
        </authorList>
    </citation>
    <scope>NUCLEOTIDE SEQUENCE</scope>
    <source>
        <strain evidence="9">BCRC 34882</strain>
    </source>
</reference>
<dbReference type="PROSITE" id="PS50238">
    <property type="entry name" value="RHOGAP"/>
    <property type="match status" value="1"/>
</dbReference>
<proteinExistence type="predicted"/>
<dbReference type="SUPFAM" id="SSF57889">
    <property type="entry name" value="Cysteine-rich domain"/>
    <property type="match status" value="1"/>
</dbReference>
<dbReference type="PROSITE" id="PS50023">
    <property type="entry name" value="LIM_DOMAIN_2"/>
    <property type="match status" value="1"/>
</dbReference>
<evidence type="ECO:0000256" key="5">
    <source>
        <dbReference type="SAM" id="MobiDB-lite"/>
    </source>
</evidence>
<dbReference type="InterPro" id="IPR000198">
    <property type="entry name" value="RhoGAP_dom"/>
</dbReference>
<dbReference type="InterPro" id="IPR001781">
    <property type="entry name" value="Znf_LIM"/>
</dbReference>
<dbReference type="CDD" id="cd00029">
    <property type="entry name" value="C1"/>
    <property type="match status" value="1"/>
</dbReference>
<feature type="compositionally biased region" description="Low complexity" evidence="5">
    <location>
        <begin position="171"/>
        <end position="191"/>
    </location>
</feature>
<dbReference type="Gene3D" id="3.30.60.20">
    <property type="match status" value="1"/>
</dbReference>
<dbReference type="PROSITE" id="PS00478">
    <property type="entry name" value="LIM_DOMAIN_1"/>
    <property type="match status" value="1"/>
</dbReference>
<evidence type="ECO:0000256" key="2">
    <source>
        <dbReference type="ARBA" id="ARBA00022723"/>
    </source>
</evidence>
<dbReference type="Pfam" id="PF00412">
    <property type="entry name" value="LIM"/>
    <property type="match status" value="2"/>
</dbReference>
<organism evidence="9 10">
    <name type="scientific">Coemansia umbellata</name>
    <dbReference type="NCBI Taxonomy" id="1424467"/>
    <lineage>
        <taxon>Eukaryota</taxon>
        <taxon>Fungi</taxon>
        <taxon>Fungi incertae sedis</taxon>
        <taxon>Zoopagomycota</taxon>
        <taxon>Kickxellomycotina</taxon>
        <taxon>Kickxellomycetes</taxon>
        <taxon>Kickxellales</taxon>
        <taxon>Kickxellaceae</taxon>
        <taxon>Coemansia</taxon>
    </lineage>
</organism>
<evidence type="ECO:0000256" key="4">
    <source>
        <dbReference type="PROSITE-ProRule" id="PRU00125"/>
    </source>
</evidence>
<sequence>MSEAVEEQHVLADGAGASNATETGTLNAPPKCWGCHKPIDGGSAIQFADGVWHIDCFQCTTCAKVIEFDSNLLFLADGKPICPECSYCCSLCKKPIFDEAIVTVEGTYHSECFRCTNCKQRIQGKSFAKTSQGIIYCVACYAERRERKKAAKRRREHHIIEEKMLPSLPTEAQAEPQAEPQAESQAESQAELRARRRGMHTSAEFAESASTDSQPAAASAPASPRAAKEEAVPVDALADGLDAGLAWTEDIDALEENFVRFSMRTPLKHATPQPSPTGQHTPESQPLARTTSMRQQPRQQQRVRATSTASALGSMVPPGLRSSHQVVSEQGGKEWLGTATVEQLKEELLVNYGQLCRMEASYQKLRDLYASVIDQVLEARDALHQERAKRLEYESILRNYYGYVDGADSQPKPQARSRPQPAPQPAPPRQSARAPVSRQPSLRRQRQARKETEHDSGSDDDAIITTMPQKATKRFIWPFGSSHGPAAGPASSEDHGPLQHSFHLASTFRAGKCDHCQERFKTFTNSVVRCRHCGFVCHQKCVGEVTASCSPGGGSGGGSIGGGVQPAKGTDALYDPNVPFQVHRMFGRDLVEQAAAEGRSVPWVVQAAVAFIEAEGIDMEGVYRRSGSTMDIREVQLQIGRAAEQGLDLAQPIADRTMDVASVTSVLKQYFRDLPNPLMTAATYSLWVQAANVPAEDERVRVYRTIADSMPTAHSQTLRFLMTHLKRIADHQHANKMTTNNLSVVFAPNILHMGKGDMFQEMANMSNINKTVSFVIQHATEIWGDAAEPEDEAAAEGEQGDGQLSVPPLRRQRDLGSAGDAALSSPSSPTRADAGQGDADGLSQSMPSPTGLFFEQQQHQHQHQHQHQQPNKAANGLIYSQQRTGVASSSVLAKSSFDIPRSK</sequence>
<feature type="region of interest" description="Disordered" evidence="5">
    <location>
        <begin position="404"/>
        <end position="463"/>
    </location>
</feature>
<dbReference type="Pfam" id="PF00620">
    <property type="entry name" value="RhoGAP"/>
    <property type="match status" value="1"/>
</dbReference>
<feature type="region of interest" description="Disordered" evidence="5">
    <location>
        <begin position="152"/>
        <end position="231"/>
    </location>
</feature>
<dbReference type="SMART" id="SM00109">
    <property type="entry name" value="C1"/>
    <property type="match status" value="1"/>
</dbReference>
<feature type="compositionally biased region" description="Low complexity" evidence="5">
    <location>
        <begin position="478"/>
        <end position="491"/>
    </location>
</feature>
<evidence type="ECO:0000313" key="10">
    <source>
        <dbReference type="Proteomes" id="UP001151295"/>
    </source>
</evidence>
<dbReference type="InterPro" id="IPR002219">
    <property type="entry name" value="PKC_DAG/PE"/>
</dbReference>
<feature type="compositionally biased region" description="Low complexity" evidence="5">
    <location>
        <begin position="294"/>
        <end position="304"/>
    </location>
</feature>
<feature type="region of interest" description="Disordered" evidence="5">
    <location>
        <begin position="788"/>
        <end position="903"/>
    </location>
</feature>
<dbReference type="InterPro" id="IPR051854">
    <property type="entry name" value="Rho-type_GAP"/>
</dbReference>
<feature type="domain" description="Phorbol-ester/DAG-type" evidence="7">
    <location>
        <begin position="499"/>
        <end position="549"/>
    </location>
</feature>
<feature type="compositionally biased region" description="Acidic residues" evidence="5">
    <location>
        <begin position="788"/>
        <end position="799"/>
    </location>
</feature>
<dbReference type="Gene3D" id="1.10.555.10">
    <property type="entry name" value="Rho GTPase activation protein"/>
    <property type="match status" value="1"/>
</dbReference>
<feature type="compositionally biased region" description="Polar residues" evidence="5">
    <location>
        <begin position="276"/>
        <end position="293"/>
    </location>
</feature>
<keyword evidence="3 4" id="KW-0862">Zinc</keyword>